<evidence type="ECO:0000256" key="5">
    <source>
        <dbReference type="ARBA" id="ARBA00023163"/>
    </source>
</evidence>
<dbReference type="PANTHER" id="PTHR43133">
    <property type="entry name" value="RNA POLYMERASE ECF-TYPE SIGMA FACTO"/>
    <property type="match status" value="1"/>
</dbReference>
<evidence type="ECO:0000256" key="4">
    <source>
        <dbReference type="ARBA" id="ARBA00023125"/>
    </source>
</evidence>
<name>A0ABS2KCT2_9GAMM</name>
<dbReference type="Gene3D" id="1.10.10.10">
    <property type="entry name" value="Winged helix-like DNA-binding domain superfamily/Winged helix DNA-binding domain"/>
    <property type="match status" value="1"/>
</dbReference>
<evidence type="ECO:0000256" key="2">
    <source>
        <dbReference type="ARBA" id="ARBA00023015"/>
    </source>
</evidence>
<proteinExistence type="inferred from homology"/>
<dbReference type="InterPro" id="IPR036388">
    <property type="entry name" value="WH-like_DNA-bd_sf"/>
</dbReference>
<evidence type="ECO:0000259" key="6">
    <source>
        <dbReference type="Pfam" id="PF04542"/>
    </source>
</evidence>
<dbReference type="PANTHER" id="PTHR43133:SF8">
    <property type="entry name" value="RNA POLYMERASE SIGMA FACTOR HI_1459-RELATED"/>
    <property type="match status" value="1"/>
</dbReference>
<evidence type="ECO:0000259" key="7">
    <source>
        <dbReference type="Pfam" id="PF08281"/>
    </source>
</evidence>
<dbReference type="EMBL" id="JADIKF010000036">
    <property type="protein sequence ID" value="MBM7128909.1"/>
    <property type="molecule type" value="Genomic_DNA"/>
</dbReference>
<dbReference type="SUPFAM" id="SSF88946">
    <property type="entry name" value="Sigma2 domain of RNA polymerase sigma factors"/>
    <property type="match status" value="1"/>
</dbReference>
<dbReference type="InterPro" id="IPR039425">
    <property type="entry name" value="RNA_pol_sigma-70-like"/>
</dbReference>
<dbReference type="InterPro" id="IPR013325">
    <property type="entry name" value="RNA_pol_sigma_r2"/>
</dbReference>
<keyword evidence="4" id="KW-0238">DNA-binding</keyword>
<dbReference type="InterPro" id="IPR007627">
    <property type="entry name" value="RNA_pol_sigma70_r2"/>
</dbReference>
<dbReference type="InterPro" id="IPR013324">
    <property type="entry name" value="RNA_pol_sigma_r3/r4-like"/>
</dbReference>
<feature type="domain" description="RNA polymerase sigma factor 70 region 4 type 2" evidence="7">
    <location>
        <begin position="127"/>
        <end position="176"/>
    </location>
</feature>
<dbReference type="InterPro" id="IPR013249">
    <property type="entry name" value="RNA_pol_sigma70_r4_t2"/>
</dbReference>
<dbReference type="Pfam" id="PF04542">
    <property type="entry name" value="Sigma70_r2"/>
    <property type="match status" value="1"/>
</dbReference>
<protein>
    <submittedName>
        <fullName evidence="8">Sigma-70 family RNA polymerase sigma factor</fullName>
    </submittedName>
</protein>
<evidence type="ECO:0000313" key="9">
    <source>
        <dbReference type="Proteomes" id="UP001430193"/>
    </source>
</evidence>
<organism evidence="8 9">
    <name type="scientific">Dyella mobilis</name>
    <dbReference type="NCBI Taxonomy" id="1849582"/>
    <lineage>
        <taxon>Bacteria</taxon>
        <taxon>Pseudomonadati</taxon>
        <taxon>Pseudomonadota</taxon>
        <taxon>Gammaproteobacteria</taxon>
        <taxon>Lysobacterales</taxon>
        <taxon>Rhodanobacteraceae</taxon>
        <taxon>Dyella</taxon>
    </lineage>
</organism>
<gene>
    <name evidence="8" type="ORF">ISS99_05175</name>
</gene>
<keyword evidence="3" id="KW-0731">Sigma factor</keyword>
<dbReference type="Proteomes" id="UP001430193">
    <property type="component" value="Unassembled WGS sequence"/>
</dbReference>
<comment type="caution">
    <text evidence="8">The sequence shown here is derived from an EMBL/GenBank/DDBJ whole genome shotgun (WGS) entry which is preliminary data.</text>
</comment>
<keyword evidence="9" id="KW-1185">Reference proteome</keyword>
<keyword evidence="2" id="KW-0805">Transcription regulation</keyword>
<feature type="domain" description="RNA polymerase sigma-70 region 2" evidence="6">
    <location>
        <begin position="22"/>
        <end position="88"/>
    </location>
</feature>
<reference evidence="8" key="1">
    <citation type="submission" date="2020-10" db="EMBL/GenBank/DDBJ databases">
        <title>Phylogeny of dyella-like bacteria.</title>
        <authorList>
            <person name="Fu J."/>
        </authorList>
    </citation>
    <scope>NUCLEOTIDE SEQUENCE</scope>
    <source>
        <strain evidence="8">DHON07</strain>
    </source>
</reference>
<dbReference type="NCBIfam" id="TIGR02937">
    <property type="entry name" value="sigma70-ECF"/>
    <property type="match status" value="1"/>
</dbReference>
<dbReference type="SUPFAM" id="SSF88659">
    <property type="entry name" value="Sigma3 and sigma4 domains of RNA polymerase sigma factors"/>
    <property type="match status" value="1"/>
</dbReference>
<dbReference type="Pfam" id="PF08281">
    <property type="entry name" value="Sigma70_r4_2"/>
    <property type="match status" value="1"/>
</dbReference>
<dbReference type="Gene3D" id="1.10.1740.10">
    <property type="match status" value="1"/>
</dbReference>
<evidence type="ECO:0000256" key="3">
    <source>
        <dbReference type="ARBA" id="ARBA00023082"/>
    </source>
</evidence>
<dbReference type="RefSeq" id="WP_204630532.1">
    <property type="nucleotide sequence ID" value="NZ_BSOC01000007.1"/>
</dbReference>
<comment type="similarity">
    <text evidence="1">Belongs to the sigma-70 factor family. ECF subfamily.</text>
</comment>
<dbReference type="InterPro" id="IPR014284">
    <property type="entry name" value="RNA_pol_sigma-70_dom"/>
</dbReference>
<evidence type="ECO:0000313" key="8">
    <source>
        <dbReference type="EMBL" id="MBM7128909.1"/>
    </source>
</evidence>
<accession>A0ABS2KCT2</accession>
<sequence length="188" mass="21370">MNDDQELVNAVLAGAPGAFARLIETYKGLCWHVVVRLVRDPEDARELCQDTFLRVHQYLHQYRFESSLKTWIARIAYTTALRHLERRRDTTDRWIAGEDGERLLHEVFADDDASTVASRAEIAAHVAELIHALTPAQRSVLSLYHLDELTIPEIVRVTGLSDGTVKSHLLRGRLRLRALVLERLGDPS</sequence>
<keyword evidence="5" id="KW-0804">Transcription</keyword>
<evidence type="ECO:0000256" key="1">
    <source>
        <dbReference type="ARBA" id="ARBA00010641"/>
    </source>
</evidence>